<dbReference type="SUPFAM" id="SSF46785">
    <property type="entry name" value="Winged helix' DNA-binding domain"/>
    <property type="match status" value="1"/>
</dbReference>
<dbReference type="InterPro" id="IPR018490">
    <property type="entry name" value="cNMP-bd_dom_sf"/>
</dbReference>
<dbReference type="InterPro" id="IPR000595">
    <property type="entry name" value="cNMP-bd_dom"/>
</dbReference>
<comment type="caution">
    <text evidence="5">The sequence shown here is derived from an EMBL/GenBank/DDBJ whole genome shotgun (WGS) entry which is preliminary data.</text>
</comment>
<dbReference type="InterPro" id="IPR036390">
    <property type="entry name" value="WH_DNA-bd_sf"/>
</dbReference>
<name>A0A087M748_9HYPH</name>
<dbReference type="EMBL" id="JQGC01000001">
    <property type="protein sequence ID" value="KFL32701.1"/>
    <property type="molecule type" value="Genomic_DNA"/>
</dbReference>
<evidence type="ECO:0000256" key="2">
    <source>
        <dbReference type="ARBA" id="ARBA00023125"/>
    </source>
</evidence>
<dbReference type="STRING" id="46914.JP75_00655"/>
<keyword evidence="2" id="KW-0238">DNA-binding</keyword>
<protein>
    <recommendedName>
        <fullName evidence="4">HTH crp-type domain-containing protein</fullName>
    </recommendedName>
</protein>
<proteinExistence type="predicted"/>
<dbReference type="SUPFAM" id="SSF51206">
    <property type="entry name" value="cAMP-binding domain-like"/>
    <property type="match status" value="1"/>
</dbReference>
<keyword evidence="6" id="KW-1185">Reference proteome</keyword>
<reference evidence="5 6" key="1">
    <citation type="submission" date="2014-08" db="EMBL/GenBank/DDBJ databases">
        <authorList>
            <person name="Hassan Y.I."/>
            <person name="Lepp D."/>
            <person name="Zhou T."/>
        </authorList>
    </citation>
    <scope>NUCLEOTIDE SEQUENCE [LARGE SCALE GENOMIC DNA]</scope>
    <source>
        <strain evidence="5 6">IFO13584</strain>
    </source>
</reference>
<keyword evidence="1" id="KW-0805">Transcription regulation</keyword>
<gene>
    <name evidence="5" type="ORF">JP75_00655</name>
</gene>
<accession>A0A087M748</accession>
<evidence type="ECO:0000313" key="5">
    <source>
        <dbReference type="EMBL" id="KFL32701.1"/>
    </source>
</evidence>
<dbReference type="CDD" id="cd00038">
    <property type="entry name" value="CAP_ED"/>
    <property type="match status" value="1"/>
</dbReference>
<evidence type="ECO:0000259" key="4">
    <source>
        <dbReference type="PROSITE" id="PS51063"/>
    </source>
</evidence>
<evidence type="ECO:0000313" key="6">
    <source>
        <dbReference type="Proteomes" id="UP000028981"/>
    </source>
</evidence>
<keyword evidence="3" id="KW-0804">Transcription</keyword>
<evidence type="ECO:0000256" key="1">
    <source>
        <dbReference type="ARBA" id="ARBA00023015"/>
    </source>
</evidence>
<sequence length="241" mass="26463">MREFSQGETIYESGMKDIVGYVVSGAVKLVTFLPDGRSNIIGIIEAPGFFGRIFGVATEFTIEAASNVIVACFERSAFEAQLVADPELEHFIHMENLHQLDEAHERILVLACTSVIERVSTFMVLKLLAGSDEDRKAGVVHVPINRRDFAAYLATTEESVSRSIQALVRRGTIAVINSANFRILKRADLIAISRQDEDYLREMVRSRGGKKPAGPVASAAWRDSYGARRAESATGTIVTAE</sequence>
<dbReference type="Proteomes" id="UP000028981">
    <property type="component" value="Unassembled WGS sequence"/>
</dbReference>
<dbReference type="Pfam" id="PF00027">
    <property type="entry name" value="cNMP_binding"/>
    <property type="match status" value="1"/>
</dbReference>
<dbReference type="Pfam" id="PF13545">
    <property type="entry name" value="HTH_Crp_2"/>
    <property type="match status" value="1"/>
</dbReference>
<organism evidence="5 6">
    <name type="scientific">Devosia riboflavina</name>
    <dbReference type="NCBI Taxonomy" id="46914"/>
    <lineage>
        <taxon>Bacteria</taxon>
        <taxon>Pseudomonadati</taxon>
        <taxon>Pseudomonadota</taxon>
        <taxon>Alphaproteobacteria</taxon>
        <taxon>Hyphomicrobiales</taxon>
        <taxon>Devosiaceae</taxon>
        <taxon>Devosia</taxon>
    </lineage>
</organism>
<dbReference type="PROSITE" id="PS51063">
    <property type="entry name" value="HTH_CRP_2"/>
    <property type="match status" value="1"/>
</dbReference>
<dbReference type="InterPro" id="IPR014710">
    <property type="entry name" value="RmlC-like_jellyroll"/>
</dbReference>
<feature type="domain" description="HTH crp-type" evidence="4">
    <location>
        <begin position="113"/>
        <end position="187"/>
    </location>
</feature>
<dbReference type="Gene3D" id="2.60.120.10">
    <property type="entry name" value="Jelly Rolls"/>
    <property type="match status" value="1"/>
</dbReference>
<dbReference type="SMART" id="SM00419">
    <property type="entry name" value="HTH_CRP"/>
    <property type="match status" value="1"/>
</dbReference>
<dbReference type="GO" id="GO:0006355">
    <property type="term" value="P:regulation of DNA-templated transcription"/>
    <property type="evidence" value="ECO:0007669"/>
    <property type="project" value="InterPro"/>
</dbReference>
<dbReference type="InterPro" id="IPR012318">
    <property type="entry name" value="HTH_CRP"/>
</dbReference>
<evidence type="ECO:0000256" key="3">
    <source>
        <dbReference type="ARBA" id="ARBA00023163"/>
    </source>
</evidence>
<dbReference type="GO" id="GO:0003677">
    <property type="term" value="F:DNA binding"/>
    <property type="evidence" value="ECO:0007669"/>
    <property type="project" value="UniProtKB-KW"/>
</dbReference>
<dbReference type="AlphaFoldDB" id="A0A087M748"/>